<evidence type="ECO:0000313" key="2">
    <source>
        <dbReference type="EMBL" id="SDB01685.1"/>
    </source>
</evidence>
<name>A0A1G5ZZW5_9STRE</name>
<reference evidence="2 3" key="1">
    <citation type="submission" date="2016-10" db="EMBL/GenBank/DDBJ databases">
        <authorList>
            <person name="de Groot N.N."/>
        </authorList>
    </citation>
    <scope>NUCLEOTIDE SEQUENCE [LARGE SCALE GENOMIC DNA]</scope>
    <source>
        <strain evidence="2 3">A-4</strain>
    </source>
</reference>
<organism evidence="2 3">
    <name type="scientific">Streptococcus henryi</name>
    <dbReference type="NCBI Taxonomy" id="439219"/>
    <lineage>
        <taxon>Bacteria</taxon>
        <taxon>Bacillati</taxon>
        <taxon>Bacillota</taxon>
        <taxon>Bacilli</taxon>
        <taxon>Lactobacillales</taxon>
        <taxon>Streptococcaceae</taxon>
        <taxon>Streptococcus</taxon>
    </lineage>
</organism>
<dbReference type="InterPro" id="IPR025164">
    <property type="entry name" value="Toastrack_DUF4097"/>
</dbReference>
<gene>
    <name evidence="2" type="ORF">SAMN02910293_00052</name>
</gene>
<accession>A0A1G5ZZW5</accession>
<dbReference type="Proteomes" id="UP000182508">
    <property type="component" value="Unassembled WGS sequence"/>
</dbReference>
<sequence length="359" mass="38889">MKNFTKKLFMMSVISIVLGAVLLGAGYSTGGLQAIKQRSEPKLVTKTFNQVTDLELDANYAEFEIKTGNVDKPTLTYYTHPKFISPISGNLKDGKLTISQKDRDVIITGGIEILGYGLNELGREKNFRLITLTFPNDTSLNTLTGSSMPSVSVDGINFNEVDYNGQLTLLNSSVNKGQVDGSFNGIKTKLTDFTIKSDYAFVNLTDTSLEKGEISLANGGLTTDNSNLKSVSVSASEYGGIELNRGSIENFSFTSDNEKDDEDDYYYNVVGEVTINNVTLKGDNTIKGGNLNVDALLTDIKPIAYDLSTVKGNITLGSNFTDVKLDRDSSTGATTFKSQPSEQTGTLNISITKGDIKLQ</sequence>
<proteinExistence type="predicted"/>
<feature type="domain" description="DUF4097" evidence="1">
    <location>
        <begin position="52"/>
        <end position="358"/>
    </location>
</feature>
<dbReference type="eggNOG" id="COG3595">
    <property type="taxonomic scope" value="Bacteria"/>
</dbReference>
<dbReference type="Pfam" id="PF13349">
    <property type="entry name" value="DUF4097"/>
    <property type="match status" value="1"/>
</dbReference>
<dbReference type="EMBL" id="FMXP01000002">
    <property type="protein sequence ID" value="SDB01685.1"/>
    <property type="molecule type" value="Genomic_DNA"/>
</dbReference>
<keyword evidence="3" id="KW-1185">Reference proteome</keyword>
<dbReference type="AlphaFoldDB" id="A0A1G5ZZW5"/>
<dbReference type="STRING" id="439219.SAMN02910293_00052"/>
<evidence type="ECO:0000259" key="1">
    <source>
        <dbReference type="Pfam" id="PF13349"/>
    </source>
</evidence>
<dbReference type="RefSeq" id="WP_018164755.1">
    <property type="nucleotide sequence ID" value="NZ_FMXP01000002.1"/>
</dbReference>
<protein>
    <submittedName>
        <fullName evidence="2">Putative adhesin</fullName>
    </submittedName>
</protein>
<evidence type="ECO:0000313" key="3">
    <source>
        <dbReference type="Proteomes" id="UP000182508"/>
    </source>
</evidence>